<proteinExistence type="predicted"/>
<dbReference type="EMBL" id="BOPF01000026">
    <property type="protein sequence ID" value="GIJ49402.1"/>
    <property type="molecule type" value="Genomic_DNA"/>
</dbReference>
<evidence type="ECO:0000313" key="1">
    <source>
        <dbReference type="EMBL" id="GIJ49402.1"/>
    </source>
</evidence>
<accession>A0A8J3YRY7</accession>
<sequence length="148" mass="16313">MKIDKNVEPLVRKALAAAVKRDPDLLATALRAFPNDDAIRRGSELAIAVAGLVAIDIHSGRPTDSELRTLAQEIADSEAWAGFSADDVYTFLATMFAGRPVAEVLTPEKVSVLIFLVPATLLSAFRREDENWWDHLDRAEAAIEREQQ</sequence>
<keyword evidence="2" id="KW-1185">Reference proteome</keyword>
<dbReference type="AlphaFoldDB" id="A0A8J3YRY7"/>
<organism evidence="1 2">
    <name type="scientific">Virgisporangium aliadipatigenens</name>
    <dbReference type="NCBI Taxonomy" id="741659"/>
    <lineage>
        <taxon>Bacteria</taxon>
        <taxon>Bacillati</taxon>
        <taxon>Actinomycetota</taxon>
        <taxon>Actinomycetes</taxon>
        <taxon>Micromonosporales</taxon>
        <taxon>Micromonosporaceae</taxon>
        <taxon>Virgisporangium</taxon>
    </lineage>
</organism>
<evidence type="ECO:0000313" key="2">
    <source>
        <dbReference type="Proteomes" id="UP000619260"/>
    </source>
</evidence>
<gene>
    <name evidence="1" type="ORF">Val02_62880</name>
</gene>
<comment type="caution">
    <text evidence="1">The sequence shown here is derived from an EMBL/GenBank/DDBJ whole genome shotgun (WGS) entry which is preliminary data.</text>
</comment>
<dbReference type="RefSeq" id="WP_203902867.1">
    <property type="nucleotide sequence ID" value="NZ_BOPF01000026.1"/>
</dbReference>
<name>A0A8J3YRY7_9ACTN</name>
<protein>
    <submittedName>
        <fullName evidence="1">Uncharacterized protein</fullName>
    </submittedName>
</protein>
<dbReference type="Proteomes" id="UP000619260">
    <property type="component" value="Unassembled WGS sequence"/>
</dbReference>
<reference evidence="1" key="1">
    <citation type="submission" date="2021-01" db="EMBL/GenBank/DDBJ databases">
        <title>Whole genome shotgun sequence of Virgisporangium aliadipatigenens NBRC 105644.</title>
        <authorList>
            <person name="Komaki H."/>
            <person name="Tamura T."/>
        </authorList>
    </citation>
    <scope>NUCLEOTIDE SEQUENCE</scope>
    <source>
        <strain evidence="1">NBRC 105644</strain>
    </source>
</reference>